<dbReference type="PROSITE" id="PS50850">
    <property type="entry name" value="MFS"/>
    <property type="match status" value="1"/>
</dbReference>
<dbReference type="EMBL" id="BOLY01000008">
    <property type="protein sequence ID" value="GIZ48674.1"/>
    <property type="molecule type" value="Genomic_DNA"/>
</dbReference>
<dbReference type="GO" id="GO:0016020">
    <property type="term" value="C:membrane"/>
    <property type="evidence" value="ECO:0007669"/>
    <property type="project" value="UniProtKB-SubCell"/>
</dbReference>
<feature type="transmembrane region" description="Helical" evidence="10">
    <location>
        <begin position="197"/>
        <end position="218"/>
    </location>
</feature>
<feature type="transmembrane region" description="Helical" evidence="10">
    <location>
        <begin position="498"/>
        <end position="519"/>
    </location>
</feature>
<keyword evidence="13" id="KW-1185">Reference proteome</keyword>
<comment type="subcellular location">
    <subcellularLocation>
        <location evidence="1">Membrane</location>
        <topology evidence="1">Multi-pass membrane protein</topology>
    </subcellularLocation>
</comment>
<protein>
    <recommendedName>
        <fullName evidence="8">Quinate transporter</fullName>
    </recommendedName>
</protein>
<evidence type="ECO:0000256" key="7">
    <source>
        <dbReference type="ARBA" id="ARBA00023136"/>
    </source>
</evidence>
<feature type="transmembrane region" description="Helical" evidence="10">
    <location>
        <begin position="230"/>
        <end position="252"/>
    </location>
</feature>
<dbReference type="InterPro" id="IPR005829">
    <property type="entry name" value="Sugar_transporter_CS"/>
</dbReference>
<keyword evidence="4 10" id="KW-0812">Transmembrane</keyword>
<feature type="transmembrane region" description="Helical" evidence="10">
    <location>
        <begin position="64"/>
        <end position="89"/>
    </location>
</feature>
<proteinExistence type="inferred from homology"/>
<evidence type="ECO:0000256" key="4">
    <source>
        <dbReference type="ARBA" id="ARBA00022692"/>
    </source>
</evidence>
<feature type="transmembrane region" description="Helical" evidence="10">
    <location>
        <begin position="390"/>
        <end position="410"/>
    </location>
</feature>
<dbReference type="PROSITE" id="PS00216">
    <property type="entry name" value="SUGAR_TRANSPORT_1"/>
    <property type="match status" value="1"/>
</dbReference>
<evidence type="ECO:0000256" key="5">
    <source>
        <dbReference type="ARBA" id="ARBA00022911"/>
    </source>
</evidence>
<name>A0A9P3FL54_9PEZI</name>
<dbReference type="Pfam" id="PF00083">
    <property type="entry name" value="Sugar_tr"/>
    <property type="match status" value="1"/>
</dbReference>
<gene>
    <name evidence="12" type="ORF">CKM354_001172500</name>
</gene>
<keyword evidence="6 10" id="KW-1133">Transmembrane helix</keyword>
<evidence type="ECO:0000259" key="11">
    <source>
        <dbReference type="PROSITE" id="PS50850"/>
    </source>
</evidence>
<feature type="transmembrane region" description="Helical" evidence="10">
    <location>
        <begin position="109"/>
        <end position="128"/>
    </location>
</feature>
<evidence type="ECO:0000256" key="10">
    <source>
        <dbReference type="SAM" id="Phobius"/>
    </source>
</evidence>
<accession>A0A9P3FL54</accession>
<feature type="transmembrane region" description="Helical" evidence="10">
    <location>
        <begin position="362"/>
        <end position="383"/>
    </location>
</feature>
<keyword evidence="7 10" id="KW-0472">Membrane</keyword>
<dbReference type="SUPFAM" id="SSF103473">
    <property type="entry name" value="MFS general substrate transporter"/>
    <property type="match status" value="1"/>
</dbReference>
<dbReference type="AlphaFoldDB" id="A0A9P3FL54"/>
<dbReference type="InterPro" id="IPR020846">
    <property type="entry name" value="MFS_dom"/>
</dbReference>
<dbReference type="NCBIfam" id="TIGR00879">
    <property type="entry name" value="SP"/>
    <property type="match status" value="1"/>
</dbReference>
<comment type="caution">
    <text evidence="12">The sequence shown here is derived from an EMBL/GenBank/DDBJ whole genome shotgun (WGS) entry which is preliminary data.</text>
</comment>
<dbReference type="PRINTS" id="PR00171">
    <property type="entry name" value="SUGRTRNSPORT"/>
</dbReference>
<keyword evidence="5" id="KW-0672">Quinate metabolism</keyword>
<dbReference type="PANTHER" id="PTHR48022">
    <property type="entry name" value="PLASTIDIC GLUCOSE TRANSPORTER 4"/>
    <property type="match status" value="1"/>
</dbReference>
<dbReference type="PANTHER" id="PTHR48022:SF34">
    <property type="entry name" value="MAJOR FACILITATOR SUPERFAMILY (MFS) PROFILE DOMAIN-CONTAINING PROTEIN-RELATED"/>
    <property type="match status" value="1"/>
</dbReference>
<feature type="transmembrane region" description="Helical" evidence="10">
    <location>
        <begin position="160"/>
        <end position="185"/>
    </location>
</feature>
<dbReference type="GeneID" id="68297300"/>
<feature type="transmembrane region" description="Helical" evidence="10">
    <location>
        <begin position="430"/>
        <end position="454"/>
    </location>
</feature>
<evidence type="ECO:0000256" key="9">
    <source>
        <dbReference type="RuleBase" id="RU003346"/>
    </source>
</evidence>
<evidence type="ECO:0000256" key="3">
    <source>
        <dbReference type="ARBA" id="ARBA00022448"/>
    </source>
</evidence>
<evidence type="ECO:0000313" key="13">
    <source>
        <dbReference type="Proteomes" id="UP000825890"/>
    </source>
</evidence>
<dbReference type="InterPro" id="IPR036259">
    <property type="entry name" value="MFS_trans_sf"/>
</dbReference>
<dbReference type="OrthoDB" id="5296287at2759"/>
<feature type="transmembrane region" description="Helical" evidence="10">
    <location>
        <begin position="321"/>
        <end position="342"/>
    </location>
</feature>
<evidence type="ECO:0000256" key="8">
    <source>
        <dbReference type="ARBA" id="ARBA00043213"/>
    </source>
</evidence>
<dbReference type="InterPro" id="IPR005828">
    <property type="entry name" value="MFS_sugar_transport-like"/>
</dbReference>
<dbReference type="GO" id="GO:0005351">
    <property type="term" value="F:carbohydrate:proton symporter activity"/>
    <property type="evidence" value="ECO:0007669"/>
    <property type="project" value="TreeGrafter"/>
</dbReference>
<dbReference type="InterPro" id="IPR003663">
    <property type="entry name" value="Sugar/inositol_transpt"/>
</dbReference>
<feature type="domain" description="Major facilitator superfamily (MFS) profile" evidence="11">
    <location>
        <begin position="61"/>
        <end position="523"/>
    </location>
</feature>
<evidence type="ECO:0000256" key="1">
    <source>
        <dbReference type="ARBA" id="ARBA00004141"/>
    </source>
</evidence>
<feature type="transmembrane region" description="Helical" evidence="10">
    <location>
        <begin position="135"/>
        <end position="154"/>
    </location>
</feature>
<dbReference type="RefSeq" id="XP_044663161.1">
    <property type="nucleotide sequence ID" value="XM_044807226.1"/>
</dbReference>
<dbReference type="PROSITE" id="PS00217">
    <property type="entry name" value="SUGAR_TRANSPORT_2"/>
    <property type="match status" value="1"/>
</dbReference>
<evidence type="ECO:0000256" key="2">
    <source>
        <dbReference type="ARBA" id="ARBA00010992"/>
    </source>
</evidence>
<dbReference type="InterPro" id="IPR050360">
    <property type="entry name" value="MFS_Sugar_Transporters"/>
</dbReference>
<evidence type="ECO:0000256" key="6">
    <source>
        <dbReference type="ARBA" id="ARBA00022989"/>
    </source>
</evidence>
<dbReference type="Gene3D" id="1.20.1250.20">
    <property type="entry name" value="MFS general substrate transporter like domains"/>
    <property type="match status" value="2"/>
</dbReference>
<sequence>MSRSRLYKRYYAGRPLHLFSVPLWQFRHASIQTGFARKRFFALVEDRHTPKAVYNWRLYTTAMVASFAALLIGYDSAFIGTSFTVPSFMREFDFDRMTESHLTFVEENIVTAFQVGVMVGSLVAYPAAHYLGRRLSLVWFSILLMLGSGLTLGANHARGLTLILAGRTFTGIGVGACCMVTPIYLSEISPPAIRGRICGMFELFWQIGSVAGFWINYAVSQTMEPSHKQWLLPFGVQLIPAFFLFLGAFFWLEESPRWLFSKTGCREHAIRNLQWFRQLPADDSYMIEEVAMIEYAIIREGLAESFWHPFRAVVMHKSLQWRLVLGALLFMLQHGTCANAVVHYSPKLFEAIGITGTENALLATGTYSIVKASAAVIWMLVLVDRLGRRLLLMLGAAGCSVSMWIIGIHIFTQKDSSADSTTRVHDTGSIVAVCFFYIWAILFSTSWSGTPWIINSEIFSMNTRPLGQTNAAFQYWFWSFLLSRFTPNMFSDMGKNGYGVFFFFASVMLVSIGLVWLFVPETKSVPLESMDRLFELKPPKDANDMFYLENAVLGQSEVQEVEIVETIVECVGKETIGEAM</sequence>
<dbReference type="Proteomes" id="UP000825890">
    <property type="component" value="Unassembled WGS sequence"/>
</dbReference>
<organism evidence="12 13">
    <name type="scientific">Cercospora kikuchii</name>
    <dbReference type="NCBI Taxonomy" id="84275"/>
    <lineage>
        <taxon>Eukaryota</taxon>
        <taxon>Fungi</taxon>
        <taxon>Dikarya</taxon>
        <taxon>Ascomycota</taxon>
        <taxon>Pezizomycotina</taxon>
        <taxon>Dothideomycetes</taxon>
        <taxon>Dothideomycetidae</taxon>
        <taxon>Mycosphaerellales</taxon>
        <taxon>Mycosphaerellaceae</taxon>
        <taxon>Cercospora</taxon>
    </lineage>
</organism>
<reference evidence="12 13" key="1">
    <citation type="submission" date="2021-01" db="EMBL/GenBank/DDBJ databases">
        <title>Cercospora kikuchii MAFF 305040 whole genome shotgun sequence.</title>
        <authorList>
            <person name="Kashiwa T."/>
            <person name="Suzuki T."/>
        </authorList>
    </citation>
    <scope>NUCLEOTIDE SEQUENCE [LARGE SCALE GENOMIC DNA]</scope>
    <source>
        <strain evidence="12 13">MAFF 305040</strain>
    </source>
</reference>
<evidence type="ECO:0000313" key="12">
    <source>
        <dbReference type="EMBL" id="GIZ48674.1"/>
    </source>
</evidence>
<comment type="similarity">
    <text evidence="2 9">Belongs to the major facilitator superfamily. Sugar transporter (TC 2.A.1.1) family.</text>
</comment>
<keyword evidence="3 9" id="KW-0813">Transport</keyword>